<dbReference type="Proteomes" id="UP000430295">
    <property type="component" value="Unassembled WGS sequence"/>
</dbReference>
<feature type="domain" description="Treble clef zinc finger" evidence="1">
    <location>
        <begin position="683"/>
        <end position="736"/>
    </location>
</feature>
<feature type="domain" description="Treble clef zinc finger" evidence="1">
    <location>
        <begin position="393"/>
        <end position="445"/>
    </location>
</feature>
<evidence type="ECO:0000259" key="1">
    <source>
        <dbReference type="Pfam" id="PF14311"/>
    </source>
</evidence>
<accession>A0A6I3P4H6</accession>
<reference evidence="2 3" key="1">
    <citation type="journal article" date="2019" name="Nat. Med.">
        <title>A library of human gut bacterial isolates paired with longitudinal multiomics data enables mechanistic microbiome research.</title>
        <authorList>
            <person name="Poyet M."/>
            <person name="Groussin M."/>
            <person name="Gibbons S.M."/>
            <person name="Avila-Pacheco J."/>
            <person name="Jiang X."/>
            <person name="Kearney S.M."/>
            <person name="Perrotta A.R."/>
            <person name="Berdy B."/>
            <person name="Zhao S."/>
            <person name="Lieberman T.D."/>
            <person name="Swanson P.K."/>
            <person name="Smith M."/>
            <person name="Roesemann S."/>
            <person name="Alexander J.E."/>
            <person name="Rich S.A."/>
            <person name="Livny J."/>
            <person name="Vlamakis H."/>
            <person name="Clish C."/>
            <person name="Bullock K."/>
            <person name="Deik A."/>
            <person name="Scott J."/>
            <person name="Pierce K.A."/>
            <person name="Xavier R.J."/>
            <person name="Alm E.J."/>
        </authorList>
    </citation>
    <scope>NUCLEOTIDE SEQUENCE [LARGE SCALE GENOMIC DNA]</scope>
    <source>
        <strain evidence="2 3">BIOML-A18</strain>
    </source>
</reference>
<organism evidence="2 3">
    <name type="scientific">Streptococcus parasanguinis</name>
    <dbReference type="NCBI Taxonomy" id="1318"/>
    <lineage>
        <taxon>Bacteria</taxon>
        <taxon>Bacillati</taxon>
        <taxon>Bacillota</taxon>
        <taxon>Bacilli</taxon>
        <taxon>Lactobacillales</taxon>
        <taxon>Streptococcaceae</taxon>
        <taxon>Streptococcus</taxon>
    </lineage>
</organism>
<feature type="domain" description="Treble clef zinc finger" evidence="1">
    <location>
        <begin position="11"/>
        <end position="69"/>
    </location>
</feature>
<dbReference type="RefSeq" id="WP_155199039.1">
    <property type="nucleotide sequence ID" value="NZ_WMYS01000002.1"/>
</dbReference>
<gene>
    <name evidence="2" type="ORF">GMC75_06020</name>
</gene>
<feature type="domain" description="Treble clef zinc finger" evidence="1">
    <location>
        <begin position="753"/>
        <end position="814"/>
    </location>
</feature>
<dbReference type="InterPro" id="IPR036280">
    <property type="entry name" value="Multihaem_cyt_sf"/>
</dbReference>
<dbReference type="PANTHER" id="PTHR37317">
    <property type="entry name" value="BLR8090 PROTEIN"/>
    <property type="match status" value="1"/>
</dbReference>
<feature type="domain" description="Treble clef zinc finger" evidence="1">
    <location>
        <begin position="545"/>
        <end position="595"/>
    </location>
</feature>
<dbReference type="InterPro" id="IPR025487">
    <property type="entry name" value="DUF4379"/>
</dbReference>
<name>A0A6I3P4H6_STRPA</name>
<feature type="domain" description="Treble clef zinc finger" evidence="1">
    <location>
        <begin position="253"/>
        <end position="298"/>
    </location>
</feature>
<dbReference type="AlphaFoldDB" id="A0A6I3P4H6"/>
<dbReference type="PANTHER" id="PTHR37317:SF1">
    <property type="entry name" value="ZINC-RIBBON DOMAIN-CONTAINING PROTEIN-RELATED"/>
    <property type="match status" value="1"/>
</dbReference>
<sequence length="827" mass="97710">MSDLITEFPALLNYWDFDKNIKIDVEKITITGKKHINWKCPTCSYEWKASTSKSYKNIQNHSKICPVCELGKVFIKGVNSISARIPNFLRYINFHYENIETIQEEIDNLSFSSKRLFHFKCPTCHVGWKDVANTSKLINKHNQELVHVGCNESTHFVPYTKAYPNLWKIYLPGEQNDVEFNDLKLSDNVTIPRNWKCDKCDHIFKLSIDQLISRIKRYSFYCTNCKATFDTPIKVKANPLLHTDRNLFKQFIPTHVKSNMIDSLSDILVRWQCFKCHGQYECSVVKRHLEGCPYCDNKLMLKGYNTLQETHPYLEKFWDKSNDKPISEYWYKSSKCINWKCPCCKVSFYCSPIEMISRTDLENSNFQTCPNRCDWYTLVFNNDILYNFPKLQEEWSDKNGLPVHLALSHIETKKYWWKCSVCQGEYLCSIPIRKEVIDSCPYCNDEQALKGYNTIADTYPELCDLWSSKNVEKPDEVTKSSETENKIFNWICDCCDLEFQERLGIVLGVFTNNNSNSLNSICPYCNKKIPKPNETLSYVKPYLNNEWVKELNGDIDTFFYDSNALTNWICRKCHRSFKAKISERHKNDQCCPYCSFKKTAKGYNDLETTHPWLIKEWSSLNKQEMSSVRANSTYNAWWKCPVCTGEYQQVIKEKFYREISCPYCRNQKVLKGFNDLATTHPWLIKEWSALNDRESCSIMCNSTYRAWWKCNVCKGEYQQTVKKKILMKESCPYCQNNKVLKGFNDLETTHKHLMNEWDYLNNILLADPTEINEKYQQTVWWICKENSNHRYKLKINGKIKYEKRSLISCPICKGLRRKQEHFVRLKM</sequence>
<dbReference type="SUPFAM" id="SSF48695">
    <property type="entry name" value="Multiheme cytochromes"/>
    <property type="match status" value="1"/>
</dbReference>
<dbReference type="Pfam" id="PF14311">
    <property type="entry name" value="DUF4379"/>
    <property type="match status" value="7"/>
</dbReference>
<feature type="domain" description="Treble clef zinc finger" evidence="1">
    <location>
        <begin position="613"/>
        <end position="666"/>
    </location>
</feature>
<proteinExistence type="predicted"/>
<evidence type="ECO:0000313" key="2">
    <source>
        <dbReference type="EMBL" id="MTR41238.1"/>
    </source>
</evidence>
<dbReference type="EMBL" id="WMYS01000002">
    <property type="protein sequence ID" value="MTR41238.1"/>
    <property type="molecule type" value="Genomic_DNA"/>
</dbReference>
<protein>
    <recommendedName>
        <fullName evidence="1">Treble clef zinc finger domain-containing protein</fullName>
    </recommendedName>
</protein>
<evidence type="ECO:0000313" key="3">
    <source>
        <dbReference type="Proteomes" id="UP000430295"/>
    </source>
</evidence>
<comment type="caution">
    <text evidence="2">The sequence shown here is derived from an EMBL/GenBank/DDBJ whole genome shotgun (WGS) entry which is preliminary data.</text>
</comment>